<evidence type="ECO:0000313" key="4">
    <source>
        <dbReference type="Proteomes" id="UP000001555"/>
    </source>
</evidence>
<keyword evidence="1" id="KW-1133">Transmembrane helix</keyword>
<dbReference type="InParanoid" id="B7P8Y2"/>
<name>B7P8Y2_IXOSC</name>
<protein>
    <submittedName>
        <fullName evidence="2 3">Uncharacterized protein</fullName>
    </submittedName>
</protein>
<sequence>MHPWWTSKLCFHEKFSGNKLIFLIFPSFGSVSVPLLLLGRARMLRQSGGADDRKRGTQTSVRRGGLLFESRRRPELWKCRQFLLLCSPCTRRCSNRTVRPL</sequence>
<dbReference type="Proteomes" id="UP000001555">
    <property type="component" value="Unassembled WGS sequence"/>
</dbReference>
<keyword evidence="1" id="KW-0472">Membrane</keyword>
<dbReference type="HOGENOM" id="CLU_2294699_0_0_1"/>
<dbReference type="VEuPathDB" id="VectorBase:ISCW016784"/>
<dbReference type="EMBL" id="DS660824">
    <property type="protein sequence ID" value="EEC03054.1"/>
    <property type="molecule type" value="Genomic_DNA"/>
</dbReference>
<dbReference type="AlphaFoldDB" id="B7P8Y2"/>
<dbReference type="PaxDb" id="6945-B7P8Y2"/>
<gene>
    <name evidence="2" type="ORF">IscW_ISCW016784</name>
</gene>
<dbReference type="EnsemblMetazoa" id="ISCW016784-RA">
    <property type="protein sequence ID" value="ISCW016784-PA"/>
    <property type="gene ID" value="ISCW016784"/>
</dbReference>
<reference evidence="3" key="2">
    <citation type="submission" date="2020-05" db="UniProtKB">
        <authorList>
            <consortium name="EnsemblMetazoa"/>
        </authorList>
    </citation>
    <scope>IDENTIFICATION</scope>
    <source>
        <strain evidence="3">wikel</strain>
    </source>
</reference>
<reference evidence="2 4" key="1">
    <citation type="submission" date="2008-03" db="EMBL/GenBank/DDBJ databases">
        <title>Annotation of Ixodes scapularis.</title>
        <authorList>
            <consortium name="Ixodes scapularis Genome Project Consortium"/>
            <person name="Caler E."/>
            <person name="Hannick L.I."/>
            <person name="Bidwell S."/>
            <person name="Joardar V."/>
            <person name="Thiagarajan M."/>
            <person name="Amedeo P."/>
            <person name="Galinsky K.J."/>
            <person name="Schobel S."/>
            <person name="Inman J."/>
            <person name="Hostetler J."/>
            <person name="Miller J."/>
            <person name="Hammond M."/>
            <person name="Megy K."/>
            <person name="Lawson D."/>
            <person name="Kodira C."/>
            <person name="Sutton G."/>
            <person name="Meyer J."/>
            <person name="Hill C.A."/>
            <person name="Birren B."/>
            <person name="Nene V."/>
            <person name="Collins F."/>
            <person name="Alarcon-Chaidez F."/>
            <person name="Wikel S."/>
            <person name="Strausberg R."/>
        </authorList>
    </citation>
    <scope>NUCLEOTIDE SEQUENCE [LARGE SCALE GENOMIC DNA]</scope>
    <source>
        <strain evidence="4">Wikel</strain>
        <strain evidence="2">Wikel colony</strain>
    </source>
</reference>
<evidence type="ECO:0000313" key="2">
    <source>
        <dbReference type="EMBL" id="EEC03054.1"/>
    </source>
</evidence>
<dbReference type="EMBL" id="ABJB010174425">
    <property type="status" value="NOT_ANNOTATED_CDS"/>
    <property type="molecule type" value="Genomic_DNA"/>
</dbReference>
<proteinExistence type="predicted"/>
<feature type="transmembrane region" description="Helical" evidence="1">
    <location>
        <begin position="20"/>
        <end position="38"/>
    </location>
</feature>
<dbReference type="VEuPathDB" id="VectorBase:ISCI016784"/>
<accession>B7P8Y2</accession>
<keyword evidence="4" id="KW-1185">Reference proteome</keyword>
<keyword evidence="1" id="KW-0812">Transmembrane</keyword>
<evidence type="ECO:0000256" key="1">
    <source>
        <dbReference type="SAM" id="Phobius"/>
    </source>
</evidence>
<evidence type="ECO:0000313" key="3">
    <source>
        <dbReference type="EnsemblMetazoa" id="ISCW016784-PA"/>
    </source>
</evidence>
<organism>
    <name type="scientific">Ixodes scapularis</name>
    <name type="common">Black-legged tick</name>
    <name type="synonym">Deer tick</name>
    <dbReference type="NCBI Taxonomy" id="6945"/>
    <lineage>
        <taxon>Eukaryota</taxon>
        <taxon>Metazoa</taxon>
        <taxon>Ecdysozoa</taxon>
        <taxon>Arthropoda</taxon>
        <taxon>Chelicerata</taxon>
        <taxon>Arachnida</taxon>
        <taxon>Acari</taxon>
        <taxon>Parasitiformes</taxon>
        <taxon>Ixodida</taxon>
        <taxon>Ixodoidea</taxon>
        <taxon>Ixodidae</taxon>
        <taxon>Ixodinae</taxon>
        <taxon>Ixodes</taxon>
    </lineage>
</organism>